<name>A0A557R0R4_9RHOO</name>
<proteinExistence type="predicted"/>
<dbReference type="Gene3D" id="3.30.70.100">
    <property type="match status" value="1"/>
</dbReference>
<organism evidence="2 3">
    <name type="scientific">Denitromonas halophila</name>
    <dbReference type="NCBI Taxonomy" id="1629404"/>
    <lineage>
        <taxon>Bacteria</taxon>
        <taxon>Pseudomonadati</taxon>
        <taxon>Pseudomonadota</taxon>
        <taxon>Betaproteobacteria</taxon>
        <taxon>Rhodocyclales</taxon>
        <taxon>Zoogloeaceae</taxon>
        <taxon>Denitromonas</taxon>
    </lineage>
</organism>
<evidence type="ECO:0000313" key="3">
    <source>
        <dbReference type="Proteomes" id="UP000319502"/>
    </source>
</evidence>
<feature type="domain" description="HMA" evidence="1">
    <location>
        <begin position="2"/>
        <end position="67"/>
    </location>
</feature>
<sequence>MPTTEFVITGLETDDDLRNVMNAIQDLPCIEHSEVALDTGVATIEHTAMLDEGDIRAAVEAAGYAVVD</sequence>
<dbReference type="CDD" id="cd00371">
    <property type="entry name" value="HMA"/>
    <property type="match status" value="1"/>
</dbReference>
<dbReference type="AlphaFoldDB" id="A0A557R0R4"/>
<keyword evidence="3" id="KW-1185">Reference proteome</keyword>
<evidence type="ECO:0000259" key="1">
    <source>
        <dbReference type="PROSITE" id="PS50846"/>
    </source>
</evidence>
<dbReference type="InterPro" id="IPR006121">
    <property type="entry name" value="HMA_dom"/>
</dbReference>
<dbReference type="OrthoDB" id="8909415at2"/>
<reference evidence="2 3" key="1">
    <citation type="submission" date="2019-07" db="EMBL/GenBank/DDBJ databases">
        <title>The pathways for chlorine oxyanion respiration interact through the shared metabolite chlorate.</title>
        <authorList>
            <person name="Barnum T.P."/>
            <person name="Cheng Y."/>
            <person name="Hill K.A."/>
            <person name="Lucas L.N."/>
            <person name="Carlson H.K."/>
            <person name="Coates J.D."/>
        </authorList>
    </citation>
    <scope>NUCLEOTIDE SEQUENCE [LARGE SCALE GENOMIC DNA]</scope>
    <source>
        <strain evidence="2 3">SFB-3</strain>
    </source>
</reference>
<dbReference type="GO" id="GO:0046872">
    <property type="term" value="F:metal ion binding"/>
    <property type="evidence" value="ECO:0007669"/>
    <property type="project" value="InterPro"/>
</dbReference>
<evidence type="ECO:0000313" key="2">
    <source>
        <dbReference type="EMBL" id="TVO58755.1"/>
    </source>
</evidence>
<dbReference type="EMBL" id="VMNK01000003">
    <property type="protein sequence ID" value="TVO58755.1"/>
    <property type="molecule type" value="Genomic_DNA"/>
</dbReference>
<dbReference type="Proteomes" id="UP000319502">
    <property type="component" value="Unassembled WGS sequence"/>
</dbReference>
<gene>
    <name evidence="2" type="ORF">FHP91_03580</name>
</gene>
<accession>A0A557R0R4</accession>
<comment type="caution">
    <text evidence="2">The sequence shown here is derived from an EMBL/GenBank/DDBJ whole genome shotgun (WGS) entry which is preliminary data.</text>
</comment>
<dbReference type="InterPro" id="IPR036163">
    <property type="entry name" value="HMA_dom_sf"/>
</dbReference>
<dbReference type="SUPFAM" id="SSF55008">
    <property type="entry name" value="HMA, heavy metal-associated domain"/>
    <property type="match status" value="1"/>
</dbReference>
<dbReference type="RefSeq" id="WP_144308278.1">
    <property type="nucleotide sequence ID" value="NZ_VMNK01000003.1"/>
</dbReference>
<dbReference type="PROSITE" id="PS50846">
    <property type="entry name" value="HMA_2"/>
    <property type="match status" value="1"/>
</dbReference>
<protein>
    <submittedName>
        <fullName evidence="2">ATPase P</fullName>
    </submittedName>
</protein>